<evidence type="ECO:0000313" key="2">
    <source>
        <dbReference type="Proteomes" id="UP000325081"/>
    </source>
</evidence>
<dbReference type="EMBL" id="BKCP01006793">
    <property type="protein sequence ID" value="GER43954.1"/>
    <property type="molecule type" value="Genomic_DNA"/>
</dbReference>
<keyword evidence="2" id="KW-1185">Reference proteome</keyword>
<evidence type="ECO:0000313" key="1">
    <source>
        <dbReference type="EMBL" id="GER43954.1"/>
    </source>
</evidence>
<sequence length="132" mass="13989">MVFLHKKGICSIALISRELLTDSSPANAPRGRLSLRLLGFLAGASCREEMKGPLGAAGEGWRGVVAGAAYSYSDRRPAMRRSAGGSACGHSNRRIFARDLLRRGGCVAEARWRHGGSTPAGEDDGEKCAECV</sequence>
<accession>A0A5A7QFY0</accession>
<organism evidence="1 2">
    <name type="scientific">Striga asiatica</name>
    <name type="common">Asiatic witchweed</name>
    <name type="synonym">Buchnera asiatica</name>
    <dbReference type="NCBI Taxonomy" id="4170"/>
    <lineage>
        <taxon>Eukaryota</taxon>
        <taxon>Viridiplantae</taxon>
        <taxon>Streptophyta</taxon>
        <taxon>Embryophyta</taxon>
        <taxon>Tracheophyta</taxon>
        <taxon>Spermatophyta</taxon>
        <taxon>Magnoliopsida</taxon>
        <taxon>eudicotyledons</taxon>
        <taxon>Gunneridae</taxon>
        <taxon>Pentapetalae</taxon>
        <taxon>asterids</taxon>
        <taxon>lamiids</taxon>
        <taxon>Lamiales</taxon>
        <taxon>Orobanchaceae</taxon>
        <taxon>Buchnereae</taxon>
        <taxon>Striga</taxon>
    </lineage>
</organism>
<protein>
    <submittedName>
        <fullName evidence="1">Phytochrome A</fullName>
    </submittedName>
</protein>
<comment type="caution">
    <text evidence="1">The sequence shown here is derived from an EMBL/GenBank/DDBJ whole genome shotgun (WGS) entry which is preliminary data.</text>
</comment>
<reference evidence="2" key="1">
    <citation type="journal article" date="2019" name="Curr. Biol.">
        <title>Genome Sequence of Striga asiatica Provides Insight into the Evolution of Plant Parasitism.</title>
        <authorList>
            <person name="Yoshida S."/>
            <person name="Kim S."/>
            <person name="Wafula E.K."/>
            <person name="Tanskanen J."/>
            <person name="Kim Y.M."/>
            <person name="Honaas L."/>
            <person name="Yang Z."/>
            <person name="Spallek T."/>
            <person name="Conn C.E."/>
            <person name="Ichihashi Y."/>
            <person name="Cheong K."/>
            <person name="Cui S."/>
            <person name="Der J.P."/>
            <person name="Gundlach H."/>
            <person name="Jiao Y."/>
            <person name="Hori C."/>
            <person name="Ishida J.K."/>
            <person name="Kasahara H."/>
            <person name="Kiba T."/>
            <person name="Kim M.S."/>
            <person name="Koo N."/>
            <person name="Laohavisit A."/>
            <person name="Lee Y.H."/>
            <person name="Lumba S."/>
            <person name="McCourt P."/>
            <person name="Mortimer J.C."/>
            <person name="Mutuku J.M."/>
            <person name="Nomura T."/>
            <person name="Sasaki-Sekimoto Y."/>
            <person name="Seto Y."/>
            <person name="Wang Y."/>
            <person name="Wakatake T."/>
            <person name="Sakakibara H."/>
            <person name="Demura T."/>
            <person name="Yamaguchi S."/>
            <person name="Yoneyama K."/>
            <person name="Manabe R.I."/>
            <person name="Nelson D.C."/>
            <person name="Schulman A.H."/>
            <person name="Timko M.P."/>
            <person name="dePamphilis C.W."/>
            <person name="Choi D."/>
            <person name="Shirasu K."/>
        </authorList>
    </citation>
    <scope>NUCLEOTIDE SEQUENCE [LARGE SCALE GENOMIC DNA]</scope>
    <source>
        <strain evidence="2">cv. UVA1</strain>
    </source>
</reference>
<dbReference type="Proteomes" id="UP000325081">
    <property type="component" value="Unassembled WGS sequence"/>
</dbReference>
<name>A0A5A7QFY0_STRAF</name>
<dbReference type="AlphaFoldDB" id="A0A5A7QFY0"/>
<proteinExistence type="predicted"/>
<gene>
    <name evidence="1" type="ORF">STAS_20830</name>
</gene>